<feature type="non-terminal residue" evidence="1">
    <location>
        <position position="1"/>
    </location>
</feature>
<dbReference type="EMBL" id="CADCUM010000114">
    <property type="protein sequence ID" value="CAA9400197.1"/>
    <property type="molecule type" value="Genomic_DNA"/>
</dbReference>
<gene>
    <name evidence="1" type="ORF">AVDCRST_MAG32-2931</name>
</gene>
<evidence type="ECO:0000313" key="1">
    <source>
        <dbReference type="EMBL" id="CAA9400197.1"/>
    </source>
</evidence>
<proteinExistence type="predicted"/>
<dbReference type="AlphaFoldDB" id="A0A6J4NXN4"/>
<organism evidence="1">
    <name type="scientific">uncultured Nocardioides sp</name>
    <dbReference type="NCBI Taxonomy" id="198441"/>
    <lineage>
        <taxon>Bacteria</taxon>
        <taxon>Bacillati</taxon>
        <taxon>Actinomycetota</taxon>
        <taxon>Actinomycetes</taxon>
        <taxon>Propionibacteriales</taxon>
        <taxon>Nocardioidaceae</taxon>
        <taxon>Nocardioides</taxon>
        <taxon>environmental samples</taxon>
    </lineage>
</organism>
<protein>
    <submittedName>
        <fullName evidence="1">Uncharacterized protein</fullName>
    </submittedName>
</protein>
<name>A0A6J4NXN4_9ACTN</name>
<reference evidence="1" key="1">
    <citation type="submission" date="2020-02" db="EMBL/GenBank/DDBJ databases">
        <authorList>
            <person name="Meier V. D."/>
        </authorList>
    </citation>
    <scope>NUCLEOTIDE SEQUENCE</scope>
    <source>
        <strain evidence="1">AVDCRST_MAG32</strain>
    </source>
</reference>
<feature type="non-terminal residue" evidence="1">
    <location>
        <position position="42"/>
    </location>
</feature>
<sequence length="42" mass="4492">APTRTARPARRSRNPATRSRVAGSGVVLLFRWCGGAVDRGLV</sequence>
<accession>A0A6J4NXN4</accession>